<reference evidence="2" key="1">
    <citation type="journal article" date="2014" name="Genome Biol. Evol.">
        <title>Pangenome evidence for extensive interdomain horizontal transfer affecting lineage core and shell genes in uncultured planktonic thaumarchaeota and euryarchaeota.</title>
        <authorList>
            <person name="Deschamps P."/>
            <person name="Zivanovic Y."/>
            <person name="Moreira D."/>
            <person name="Rodriguez-Valera F."/>
            <person name="Lopez-Garcia P."/>
        </authorList>
    </citation>
    <scope>NUCLEOTIDE SEQUENCE</scope>
</reference>
<dbReference type="SUPFAM" id="SSF88697">
    <property type="entry name" value="PUA domain-like"/>
    <property type="match status" value="1"/>
</dbReference>
<proteinExistence type="predicted"/>
<evidence type="ECO:0000259" key="1">
    <source>
        <dbReference type="PROSITE" id="PS51787"/>
    </source>
</evidence>
<dbReference type="PANTHER" id="PTHR46732:SF8">
    <property type="entry name" value="ATP-DEPENDENT PROTEASE LA (LON) DOMAIN PROTEIN"/>
    <property type="match status" value="1"/>
</dbReference>
<dbReference type="PANTHER" id="PTHR46732">
    <property type="entry name" value="ATP-DEPENDENT PROTEASE LA (LON) DOMAIN PROTEIN"/>
    <property type="match status" value="1"/>
</dbReference>
<dbReference type="Pfam" id="PF02190">
    <property type="entry name" value="LON_substr_bdg"/>
    <property type="match status" value="1"/>
</dbReference>
<dbReference type="PROSITE" id="PS51787">
    <property type="entry name" value="LON_N"/>
    <property type="match status" value="1"/>
</dbReference>
<organism evidence="2">
    <name type="scientific">uncultured marine thaumarchaeote KM3_37_D10</name>
    <dbReference type="NCBI Taxonomy" id="1456137"/>
    <lineage>
        <taxon>Archaea</taxon>
        <taxon>Nitrososphaerota</taxon>
        <taxon>environmental samples</taxon>
    </lineage>
</organism>
<feature type="domain" description="Lon N-terminal" evidence="1">
    <location>
        <begin position="4"/>
        <end position="168"/>
    </location>
</feature>
<accession>A0A075H0B9</accession>
<dbReference type="InterPro" id="IPR003111">
    <property type="entry name" value="Lon_prtase_N"/>
</dbReference>
<evidence type="ECO:0000313" key="2">
    <source>
        <dbReference type="EMBL" id="AIF09499.1"/>
    </source>
</evidence>
<name>A0A075H0B9_9ARCH</name>
<dbReference type="EMBL" id="KF900864">
    <property type="protein sequence ID" value="AIF09499.1"/>
    <property type="molecule type" value="Genomic_DNA"/>
</dbReference>
<dbReference type="Gene3D" id="2.30.130.40">
    <property type="entry name" value="LON domain-like"/>
    <property type="match status" value="1"/>
</dbReference>
<dbReference type="AlphaFoldDB" id="A0A075H0B9"/>
<protein>
    <recommendedName>
        <fullName evidence="1">Lon N-terminal domain-containing protein</fullName>
    </recommendedName>
</protein>
<sequence>MPKTKTIPIFPLDLVLFPNQELPLKIFEPRYKQMVDDCMISEKEFGVCLSNSNMSVSNWEAPYNIGTIAKIIDCKDIDSTSGHLHINTKGHNRFRIIRIIPPCFEQPVDYDPFSINGIQKIESVHEESGVSGKMYIQAEVELINDIEESISLKEWNYLVDLWKKRYLF</sequence>
<dbReference type="InterPro" id="IPR046336">
    <property type="entry name" value="Lon_prtase_N_sf"/>
</dbReference>
<dbReference type="InterPro" id="IPR015947">
    <property type="entry name" value="PUA-like_sf"/>
</dbReference>
<dbReference type="SMART" id="SM00464">
    <property type="entry name" value="LON"/>
    <property type="match status" value="1"/>
</dbReference>